<dbReference type="SUPFAM" id="SSF55729">
    <property type="entry name" value="Acyl-CoA N-acyltransferases (Nat)"/>
    <property type="match status" value="1"/>
</dbReference>
<dbReference type="InterPro" id="IPR016181">
    <property type="entry name" value="Acyl_CoA_acyltransferase"/>
</dbReference>
<protein>
    <recommendedName>
        <fullName evidence="1">N-acyl amino acid synthase FeeM catalytic core domain-containing protein</fullName>
    </recommendedName>
</protein>
<gene>
    <name evidence="2" type="ORF">SAMN05192539_1010163</name>
</gene>
<keyword evidence="3" id="KW-1185">Reference proteome</keyword>
<dbReference type="AlphaFoldDB" id="A0A1H6YJ51"/>
<evidence type="ECO:0000313" key="2">
    <source>
        <dbReference type="EMBL" id="SEJ41309.1"/>
    </source>
</evidence>
<dbReference type="Pfam" id="PF21926">
    <property type="entry name" value="FeeM"/>
    <property type="match status" value="1"/>
</dbReference>
<evidence type="ECO:0000259" key="1">
    <source>
        <dbReference type="Pfam" id="PF21926"/>
    </source>
</evidence>
<dbReference type="InterPro" id="IPR054597">
    <property type="entry name" value="FeeM_cat"/>
</dbReference>
<dbReference type="RefSeq" id="WP_090866458.1">
    <property type="nucleotide sequence ID" value="NZ_FNYE01000010.1"/>
</dbReference>
<dbReference type="Proteomes" id="UP000198866">
    <property type="component" value="Unassembled WGS sequence"/>
</dbReference>
<proteinExistence type="predicted"/>
<accession>A0A1H6YJ51</accession>
<sequence>MEILELNHEVIRTARDSEANQKVANIGLQEPERLPFTVRIAVTREDIAKAVAVRRSAYGRHLPEFARTMTIEDVDLAPGTTILLAESRLDRAPIGTMRVQTNEFSALPVEHSVELPSWCASGRLAEATRLAVTGPSSGRMIKMMLFKALFLLCEQRGIDWLLITARSPIDREYEAMLFRDIFADHRYVPMTHVGGLPHRVMAGEVSAARRRWSEAKHPLYRFVFETPHPDLDLTLPTHGAVCFEAAA</sequence>
<name>A0A1H6YJ51_9BURK</name>
<reference evidence="3" key="1">
    <citation type="submission" date="2016-10" db="EMBL/GenBank/DDBJ databases">
        <authorList>
            <person name="Varghese N."/>
            <person name="Submissions S."/>
        </authorList>
    </citation>
    <scope>NUCLEOTIDE SEQUENCE [LARGE SCALE GENOMIC DNA]</scope>
    <source>
        <strain evidence="3">LMG 26031</strain>
    </source>
</reference>
<feature type="domain" description="N-acyl amino acid synthase FeeM catalytic core" evidence="1">
    <location>
        <begin position="53"/>
        <end position="189"/>
    </location>
</feature>
<evidence type="ECO:0000313" key="3">
    <source>
        <dbReference type="Proteomes" id="UP000198866"/>
    </source>
</evidence>
<dbReference type="EMBL" id="FNYE01000010">
    <property type="protein sequence ID" value="SEJ41309.1"/>
    <property type="molecule type" value="Genomic_DNA"/>
</dbReference>
<dbReference type="Gene3D" id="3.40.630.30">
    <property type="match status" value="1"/>
</dbReference>
<organism evidence="2 3">
    <name type="scientific">Paraburkholderia diazotrophica</name>
    <dbReference type="NCBI Taxonomy" id="667676"/>
    <lineage>
        <taxon>Bacteria</taxon>
        <taxon>Pseudomonadati</taxon>
        <taxon>Pseudomonadota</taxon>
        <taxon>Betaproteobacteria</taxon>
        <taxon>Burkholderiales</taxon>
        <taxon>Burkholderiaceae</taxon>
        <taxon>Paraburkholderia</taxon>
    </lineage>
</organism>
<dbReference type="OrthoDB" id="8773859at2"/>